<comment type="cofactor">
    <cofactor evidence="10">
        <name>Zn(2+)</name>
        <dbReference type="ChEBI" id="CHEBI:29105"/>
    </cofactor>
    <text evidence="10">Binds 1 zinc ion per subunit.</text>
</comment>
<evidence type="ECO:0000256" key="11">
    <source>
        <dbReference type="SAM" id="MobiDB-lite"/>
    </source>
</evidence>
<protein>
    <submittedName>
        <fullName evidence="14">Protease HtpX</fullName>
    </submittedName>
</protein>
<keyword evidence="7 12" id="KW-1133">Transmembrane helix</keyword>
<evidence type="ECO:0000256" key="4">
    <source>
        <dbReference type="ARBA" id="ARBA00022723"/>
    </source>
</evidence>
<keyword evidence="3 12" id="KW-0812">Transmembrane</keyword>
<evidence type="ECO:0000313" key="15">
    <source>
        <dbReference type="Proteomes" id="UP000602745"/>
    </source>
</evidence>
<organism evidence="14 15">
    <name type="scientific">Agaricicola taiwanensis</name>
    <dbReference type="NCBI Taxonomy" id="591372"/>
    <lineage>
        <taxon>Bacteria</taxon>
        <taxon>Pseudomonadati</taxon>
        <taxon>Pseudomonadota</taxon>
        <taxon>Alphaproteobacteria</taxon>
        <taxon>Rhodobacterales</taxon>
        <taxon>Paracoccaceae</taxon>
        <taxon>Agaricicola</taxon>
    </lineage>
</organism>
<evidence type="ECO:0000256" key="12">
    <source>
        <dbReference type="SAM" id="Phobius"/>
    </source>
</evidence>
<dbReference type="Proteomes" id="UP000602745">
    <property type="component" value="Unassembled WGS sequence"/>
</dbReference>
<dbReference type="CDD" id="cd07340">
    <property type="entry name" value="M48B_Htpx_like"/>
    <property type="match status" value="1"/>
</dbReference>
<evidence type="ECO:0000256" key="3">
    <source>
        <dbReference type="ARBA" id="ARBA00022692"/>
    </source>
</evidence>
<proteinExistence type="inferred from homology"/>
<dbReference type="AlphaFoldDB" id="A0A8J2YJA4"/>
<evidence type="ECO:0000256" key="9">
    <source>
        <dbReference type="ARBA" id="ARBA00023136"/>
    </source>
</evidence>
<feature type="transmembrane region" description="Helical" evidence="12">
    <location>
        <begin position="20"/>
        <end position="43"/>
    </location>
</feature>
<reference evidence="14" key="1">
    <citation type="journal article" date="2014" name="Int. J. Syst. Evol. Microbiol.">
        <title>Complete genome sequence of Corynebacterium casei LMG S-19264T (=DSM 44701T), isolated from a smear-ripened cheese.</title>
        <authorList>
            <consortium name="US DOE Joint Genome Institute (JGI-PGF)"/>
            <person name="Walter F."/>
            <person name="Albersmeier A."/>
            <person name="Kalinowski J."/>
            <person name="Ruckert C."/>
        </authorList>
    </citation>
    <scope>NUCLEOTIDE SEQUENCE</scope>
    <source>
        <strain evidence="14">CCM 7684</strain>
    </source>
</reference>
<dbReference type="PANTHER" id="PTHR43221:SF2">
    <property type="entry name" value="PROTEASE HTPX HOMOLOG"/>
    <property type="match status" value="1"/>
</dbReference>
<dbReference type="GO" id="GO:0006508">
    <property type="term" value="P:proteolysis"/>
    <property type="evidence" value="ECO:0007669"/>
    <property type="project" value="UniProtKB-KW"/>
</dbReference>
<keyword evidence="6 10" id="KW-0862">Zinc</keyword>
<dbReference type="InterPro" id="IPR001915">
    <property type="entry name" value="Peptidase_M48"/>
</dbReference>
<evidence type="ECO:0000313" key="14">
    <source>
        <dbReference type="EMBL" id="GGE47444.1"/>
    </source>
</evidence>
<dbReference type="PANTHER" id="PTHR43221">
    <property type="entry name" value="PROTEASE HTPX"/>
    <property type="match status" value="1"/>
</dbReference>
<dbReference type="EMBL" id="BMCP01000002">
    <property type="protein sequence ID" value="GGE47444.1"/>
    <property type="molecule type" value="Genomic_DNA"/>
</dbReference>
<keyword evidence="1" id="KW-1003">Cell membrane</keyword>
<feature type="transmembrane region" description="Helical" evidence="12">
    <location>
        <begin position="63"/>
        <end position="86"/>
    </location>
</feature>
<dbReference type="Gene3D" id="3.30.2010.10">
    <property type="entry name" value="Metalloproteases ('zincins'), catalytic domain"/>
    <property type="match status" value="1"/>
</dbReference>
<gene>
    <name evidence="14" type="primary">htpX</name>
    <name evidence="14" type="ORF">GCM10007276_25780</name>
</gene>
<evidence type="ECO:0000256" key="10">
    <source>
        <dbReference type="RuleBase" id="RU003983"/>
    </source>
</evidence>
<keyword evidence="9 12" id="KW-0472">Membrane</keyword>
<evidence type="ECO:0000256" key="6">
    <source>
        <dbReference type="ARBA" id="ARBA00022833"/>
    </source>
</evidence>
<feature type="region of interest" description="Disordered" evidence="11">
    <location>
        <begin position="342"/>
        <end position="365"/>
    </location>
</feature>
<evidence type="ECO:0000256" key="7">
    <source>
        <dbReference type="ARBA" id="ARBA00022989"/>
    </source>
</evidence>
<evidence type="ECO:0000256" key="1">
    <source>
        <dbReference type="ARBA" id="ARBA00022475"/>
    </source>
</evidence>
<comment type="caution">
    <text evidence="14">The sequence shown here is derived from an EMBL/GenBank/DDBJ whole genome shotgun (WGS) entry which is preliminary data.</text>
</comment>
<feature type="domain" description="Peptidase M48" evidence="13">
    <location>
        <begin position="98"/>
        <end position="336"/>
    </location>
</feature>
<dbReference type="GO" id="GO:0046872">
    <property type="term" value="F:metal ion binding"/>
    <property type="evidence" value="ECO:0007669"/>
    <property type="project" value="UniProtKB-KW"/>
</dbReference>
<sequence length="365" mass="39283">MFGTVGLRTHIWNNALKSLALLAGFPLLLFLILYAFSIVMLAFEGQDVASALELGVYRAPSLLPVAVAAAAIWFTIAYFSNVWIISAATGARSVARQDEPRLYNLLENLCISRGMPMPRLRIMETEALNAYAAGLTRSQHMIAVTRGLMDTLSDEELEAVLAHELTHIRNSDVRLLVIATAFAGIISLAGDLLSRSWRIFEPSPGDGRWGGPTWGGGTHSSGNSSGKKGSGGAGAIIILLLIAVALIFLARLLAIVIRFTISRSREFMADGGAVELTKNPDAMISALRKIEGRSHVVDVPADVRPMFFDDHAKTGFMASLFATHPSIEDRVQALVQTAGGRDPGPYIPPAGPWGSLKPQLAARRQ</sequence>
<keyword evidence="5 10" id="KW-0378">Hydrolase</keyword>
<keyword evidence="2 10" id="KW-0645">Protease</keyword>
<feature type="transmembrane region" description="Helical" evidence="12">
    <location>
        <begin position="233"/>
        <end position="257"/>
    </location>
</feature>
<accession>A0A8J2YJA4</accession>
<comment type="similarity">
    <text evidence="10">Belongs to the peptidase M48 family.</text>
</comment>
<reference evidence="14" key="2">
    <citation type="submission" date="2020-09" db="EMBL/GenBank/DDBJ databases">
        <authorList>
            <person name="Sun Q."/>
            <person name="Sedlacek I."/>
        </authorList>
    </citation>
    <scope>NUCLEOTIDE SEQUENCE</scope>
    <source>
        <strain evidence="14">CCM 7684</strain>
    </source>
</reference>
<evidence type="ECO:0000256" key="8">
    <source>
        <dbReference type="ARBA" id="ARBA00023049"/>
    </source>
</evidence>
<keyword evidence="15" id="KW-1185">Reference proteome</keyword>
<evidence type="ECO:0000256" key="2">
    <source>
        <dbReference type="ARBA" id="ARBA00022670"/>
    </source>
</evidence>
<evidence type="ECO:0000259" key="13">
    <source>
        <dbReference type="Pfam" id="PF01435"/>
    </source>
</evidence>
<keyword evidence="8 10" id="KW-0482">Metalloprotease</keyword>
<feature type="transmembrane region" description="Helical" evidence="12">
    <location>
        <begin position="175"/>
        <end position="194"/>
    </location>
</feature>
<name>A0A8J2YJA4_9RHOB</name>
<dbReference type="InterPro" id="IPR050083">
    <property type="entry name" value="HtpX_protease"/>
</dbReference>
<evidence type="ECO:0000256" key="5">
    <source>
        <dbReference type="ARBA" id="ARBA00022801"/>
    </source>
</evidence>
<dbReference type="GO" id="GO:0004222">
    <property type="term" value="F:metalloendopeptidase activity"/>
    <property type="evidence" value="ECO:0007669"/>
    <property type="project" value="InterPro"/>
</dbReference>
<dbReference type="Pfam" id="PF01435">
    <property type="entry name" value="Peptidase_M48"/>
    <property type="match status" value="1"/>
</dbReference>
<keyword evidence="4" id="KW-0479">Metal-binding</keyword>